<dbReference type="Proteomes" id="UP001597249">
    <property type="component" value="Unassembled WGS sequence"/>
</dbReference>
<proteinExistence type="predicted"/>
<evidence type="ECO:0000256" key="1">
    <source>
        <dbReference type="SAM" id="Phobius"/>
    </source>
</evidence>
<gene>
    <name evidence="2" type="ORF">ACFQ3L_02055</name>
</gene>
<dbReference type="PIRSF" id="PIRSF033111">
    <property type="entry name" value="UCP033111"/>
    <property type="match status" value="1"/>
</dbReference>
<dbReference type="Pfam" id="PF06570">
    <property type="entry name" value="DUF1129"/>
    <property type="match status" value="1"/>
</dbReference>
<evidence type="ECO:0000313" key="3">
    <source>
        <dbReference type="Proteomes" id="UP001597249"/>
    </source>
</evidence>
<organism evidence="2 3">
    <name type="scientific">Lacticaseibacillus jixianensis</name>
    <dbReference type="NCBI Taxonomy" id="2486012"/>
    <lineage>
        <taxon>Bacteria</taxon>
        <taxon>Bacillati</taxon>
        <taxon>Bacillota</taxon>
        <taxon>Bacilli</taxon>
        <taxon>Lactobacillales</taxon>
        <taxon>Lactobacillaceae</taxon>
        <taxon>Lacticaseibacillus</taxon>
    </lineage>
</organism>
<feature type="transmembrane region" description="Helical" evidence="1">
    <location>
        <begin position="200"/>
        <end position="217"/>
    </location>
</feature>
<feature type="transmembrane region" description="Helical" evidence="1">
    <location>
        <begin position="167"/>
        <end position="188"/>
    </location>
</feature>
<keyword evidence="1" id="KW-1133">Transmembrane helix</keyword>
<keyword evidence="1" id="KW-0812">Transmembrane</keyword>
<evidence type="ECO:0000313" key="2">
    <source>
        <dbReference type="EMBL" id="MFD1392369.1"/>
    </source>
</evidence>
<dbReference type="EMBL" id="JBHTMO010000003">
    <property type="protein sequence ID" value="MFD1392369.1"/>
    <property type="molecule type" value="Genomic_DNA"/>
</dbReference>
<comment type="caution">
    <text evidence="2">The sequence shown here is derived from an EMBL/GenBank/DDBJ whole genome shotgun (WGS) entry which is preliminary data.</text>
</comment>
<keyword evidence="3" id="KW-1185">Reference proteome</keyword>
<name>A0ABW4B5R9_9LACO</name>
<dbReference type="InterPro" id="IPR009214">
    <property type="entry name" value="DUF1129"/>
</dbReference>
<reference evidence="3" key="1">
    <citation type="journal article" date="2019" name="Int. J. Syst. Evol. Microbiol.">
        <title>The Global Catalogue of Microorganisms (GCM) 10K type strain sequencing project: providing services to taxonomists for standard genome sequencing and annotation.</title>
        <authorList>
            <consortium name="The Broad Institute Genomics Platform"/>
            <consortium name="The Broad Institute Genome Sequencing Center for Infectious Disease"/>
            <person name="Wu L."/>
            <person name="Ma J."/>
        </authorList>
    </citation>
    <scope>NUCLEOTIDE SEQUENCE [LARGE SCALE GENOMIC DNA]</scope>
    <source>
        <strain evidence="3">CCM 8911</strain>
    </source>
</reference>
<dbReference type="RefSeq" id="WP_164510682.1">
    <property type="nucleotide sequence ID" value="NZ_JBHTMO010000003.1"/>
</dbReference>
<accession>A0ABW4B5R9</accession>
<feature type="transmembrane region" description="Helical" evidence="1">
    <location>
        <begin position="97"/>
        <end position="122"/>
    </location>
</feature>
<keyword evidence="1" id="KW-0472">Membrane</keyword>
<feature type="transmembrane region" description="Helical" evidence="1">
    <location>
        <begin position="134"/>
        <end position="155"/>
    </location>
</feature>
<sequence length="230" mass="25940">MTEKPVKEAEAVEEVVDVDALLGKLSKKNDEYVFKLRRILTDHQWSEQRQKTLLADLLPEILSAQHQGKPATQLYGPVTEKANSLIHQPKKRKKVPFWLNGLDLGLFFTSMFGLVYGITAFFNRNKSLKTTGNGLPSLLIMALIAGFAFAYYNDWSTQKKDERRKTWQVMVVMVMVILVGSWAAGAIGMIKSPITAPMQWPAYLILAVVTYGAHYLLKRRYHLRGVLGGA</sequence>
<protein>
    <submittedName>
        <fullName evidence="2">DUF1129 domain-containing protein</fullName>
    </submittedName>
</protein>